<dbReference type="AlphaFoldDB" id="B4J2D8"/>
<feature type="compositionally biased region" description="Basic and acidic residues" evidence="1">
    <location>
        <begin position="1"/>
        <end position="10"/>
    </location>
</feature>
<feature type="region of interest" description="Disordered" evidence="1">
    <location>
        <begin position="1"/>
        <end position="67"/>
    </location>
</feature>
<feature type="compositionally biased region" description="Polar residues" evidence="1">
    <location>
        <begin position="55"/>
        <end position="67"/>
    </location>
</feature>
<evidence type="ECO:0000256" key="1">
    <source>
        <dbReference type="SAM" id="MobiDB-lite"/>
    </source>
</evidence>
<evidence type="ECO:0000313" key="2">
    <source>
        <dbReference type="EMBL" id="EDV95997.1"/>
    </source>
</evidence>
<dbReference type="Proteomes" id="UP000001070">
    <property type="component" value="Unassembled WGS sequence"/>
</dbReference>
<accession>B4J2D8</accession>
<evidence type="ECO:0000313" key="3">
    <source>
        <dbReference type="Proteomes" id="UP000001070"/>
    </source>
</evidence>
<gene>
    <name evidence="2" type="primary">Dgri\GH15453</name>
    <name evidence="2" type="ORF">Dgri_GH15453</name>
</gene>
<protein>
    <submittedName>
        <fullName evidence="2">GH15453</fullName>
    </submittedName>
</protein>
<feature type="compositionally biased region" description="Basic and acidic residues" evidence="1">
    <location>
        <begin position="18"/>
        <end position="30"/>
    </location>
</feature>
<dbReference type="HOGENOM" id="CLU_2815122_0_0_1"/>
<name>B4J2D8_DROGR</name>
<dbReference type="EMBL" id="CH916366">
    <property type="protein sequence ID" value="EDV95997.1"/>
    <property type="molecule type" value="Genomic_DNA"/>
</dbReference>
<proteinExistence type="predicted"/>
<dbReference type="InParanoid" id="B4J2D8"/>
<organism evidence="3">
    <name type="scientific">Drosophila grimshawi</name>
    <name type="common">Hawaiian fruit fly</name>
    <name type="synonym">Idiomyia grimshawi</name>
    <dbReference type="NCBI Taxonomy" id="7222"/>
    <lineage>
        <taxon>Eukaryota</taxon>
        <taxon>Metazoa</taxon>
        <taxon>Ecdysozoa</taxon>
        <taxon>Arthropoda</taxon>
        <taxon>Hexapoda</taxon>
        <taxon>Insecta</taxon>
        <taxon>Pterygota</taxon>
        <taxon>Neoptera</taxon>
        <taxon>Endopterygota</taxon>
        <taxon>Diptera</taxon>
        <taxon>Brachycera</taxon>
        <taxon>Muscomorpha</taxon>
        <taxon>Ephydroidea</taxon>
        <taxon>Drosophilidae</taxon>
        <taxon>Drosophila</taxon>
        <taxon>Hawaiian Drosophila</taxon>
    </lineage>
</organism>
<feature type="compositionally biased region" description="Polar residues" evidence="1">
    <location>
        <begin position="31"/>
        <end position="42"/>
    </location>
</feature>
<reference evidence="2 3" key="1">
    <citation type="journal article" date="2007" name="Nature">
        <title>Evolution of genes and genomes on the Drosophila phylogeny.</title>
        <authorList>
            <consortium name="Drosophila 12 Genomes Consortium"/>
            <person name="Clark A.G."/>
            <person name="Eisen M.B."/>
            <person name="Smith D.R."/>
            <person name="Bergman C.M."/>
            <person name="Oliver B."/>
            <person name="Markow T.A."/>
            <person name="Kaufman T.C."/>
            <person name="Kellis M."/>
            <person name="Gelbart W."/>
            <person name="Iyer V.N."/>
            <person name="Pollard D.A."/>
            <person name="Sackton T.B."/>
            <person name="Larracuente A.M."/>
            <person name="Singh N.D."/>
            <person name="Abad J.P."/>
            <person name="Abt D.N."/>
            <person name="Adryan B."/>
            <person name="Aguade M."/>
            <person name="Akashi H."/>
            <person name="Anderson W.W."/>
            <person name="Aquadro C.F."/>
            <person name="Ardell D.H."/>
            <person name="Arguello R."/>
            <person name="Artieri C.G."/>
            <person name="Barbash D.A."/>
            <person name="Barker D."/>
            <person name="Barsanti P."/>
            <person name="Batterham P."/>
            <person name="Batzoglou S."/>
            <person name="Begun D."/>
            <person name="Bhutkar A."/>
            <person name="Blanco E."/>
            <person name="Bosak S.A."/>
            <person name="Bradley R.K."/>
            <person name="Brand A.D."/>
            <person name="Brent M.R."/>
            <person name="Brooks A.N."/>
            <person name="Brown R.H."/>
            <person name="Butlin R.K."/>
            <person name="Caggese C."/>
            <person name="Calvi B.R."/>
            <person name="Bernardo de Carvalho A."/>
            <person name="Caspi A."/>
            <person name="Castrezana S."/>
            <person name="Celniker S.E."/>
            <person name="Chang J.L."/>
            <person name="Chapple C."/>
            <person name="Chatterji S."/>
            <person name="Chinwalla A."/>
            <person name="Civetta A."/>
            <person name="Clifton S.W."/>
            <person name="Comeron J.M."/>
            <person name="Costello J.C."/>
            <person name="Coyne J.A."/>
            <person name="Daub J."/>
            <person name="David R.G."/>
            <person name="Delcher A.L."/>
            <person name="Delehaunty K."/>
            <person name="Do C.B."/>
            <person name="Ebling H."/>
            <person name="Edwards K."/>
            <person name="Eickbush T."/>
            <person name="Evans J.D."/>
            <person name="Filipski A."/>
            <person name="Findeiss S."/>
            <person name="Freyhult E."/>
            <person name="Fulton L."/>
            <person name="Fulton R."/>
            <person name="Garcia A.C."/>
            <person name="Gardiner A."/>
            <person name="Garfield D.A."/>
            <person name="Garvin B.E."/>
            <person name="Gibson G."/>
            <person name="Gilbert D."/>
            <person name="Gnerre S."/>
            <person name="Godfrey J."/>
            <person name="Good R."/>
            <person name="Gotea V."/>
            <person name="Gravely B."/>
            <person name="Greenberg A.J."/>
            <person name="Griffiths-Jones S."/>
            <person name="Gross S."/>
            <person name="Guigo R."/>
            <person name="Gustafson E.A."/>
            <person name="Haerty W."/>
            <person name="Hahn M.W."/>
            <person name="Halligan D.L."/>
            <person name="Halpern A.L."/>
            <person name="Halter G.M."/>
            <person name="Han M.V."/>
            <person name="Heger A."/>
            <person name="Hillier L."/>
            <person name="Hinrichs A.S."/>
            <person name="Holmes I."/>
            <person name="Hoskins R.A."/>
            <person name="Hubisz M.J."/>
            <person name="Hultmark D."/>
            <person name="Huntley M.A."/>
            <person name="Jaffe D.B."/>
            <person name="Jagadeeshan S."/>
            <person name="Jeck W.R."/>
            <person name="Johnson J."/>
            <person name="Jones C.D."/>
            <person name="Jordan W.C."/>
            <person name="Karpen G.H."/>
            <person name="Kataoka E."/>
            <person name="Keightley P.D."/>
            <person name="Kheradpour P."/>
            <person name="Kirkness E.F."/>
            <person name="Koerich L.B."/>
            <person name="Kristiansen K."/>
            <person name="Kudrna D."/>
            <person name="Kulathinal R.J."/>
            <person name="Kumar S."/>
            <person name="Kwok R."/>
            <person name="Lander E."/>
            <person name="Langley C.H."/>
            <person name="Lapoint R."/>
            <person name="Lazzaro B.P."/>
            <person name="Lee S.J."/>
            <person name="Levesque L."/>
            <person name="Li R."/>
            <person name="Lin C.F."/>
            <person name="Lin M.F."/>
            <person name="Lindblad-Toh K."/>
            <person name="Llopart A."/>
            <person name="Long M."/>
            <person name="Low L."/>
            <person name="Lozovsky E."/>
            <person name="Lu J."/>
            <person name="Luo M."/>
            <person name="Machado C.A."/>
            <person name="Makalowski W."/>
            <person name="Marzo M."/>
            <person name="Matsuda M."/>
            <person name="Matzkin L."/>
            <person name="McAllister B."/>
            <person name="McBride C.S."/>
            <person name="McKernan B."/>
            <person name="McKernan K."/>
            <person name="Mendez-Lago M."/>
            <person name="Minx P."/>
            <person name="Mollenhauer M.U."/>
            <person name="Montooth K."/>
            <person name="Mount S.M."/>
            <person name="Mu X."/>
            <person name="Myers E."/>
            <person name="Negre B."/>
            <person name="Newfeld S."/>
            <person name="Nielsen R."/>
            <person name="Noor M.A."/>
            <person name="O'Grady P."/>
            <person name="Pachter L."/>
            <person name="Papaceit M."/>
            <person name="Parisi M.J."/>
            <person name="Parisi M."/>
            <person name="Parts L."/>
            <person name="Pedersen J.S."/>
            <person name="Pesole G."/>
            <person name="Phillippy A.M."/>
            <person name="Ponting C.P."/>
            <person name="Pop M."/>
            <person name="Porcelli D."/>
            <person name="Powell J.R."/>
            <person name="Prohaska S."/>
            <person name="Pruitt K."/>
            <person name="Puig M."/>
            <person name="Quesneville H."/>
            <person name="Ram K.R."/>
            <person name="Rand D."/>
            <person name="Rasmussen M.D."/>
            <person name="Reed L.K."/>
            <person name="Reenan R."/>
            <person name="Reily A."/>
            <person name="Remington K.A."/>
            <person name="Rieger T.T."/>
            <person name="Ritchie M.G."/>
            <person name="Robin C."/>
            <person name="Rogers Y.H."/>
            <person name="Rohde C."/>
            <person name="Rozas J."/>
            <person name="Rubenfield M.J."/>
            <person name="Ruiz A."/>
            <person name="Russo S."/>
            <person name="Salzberg S.L."/>
            <person name="Sanchez-Gracia A."/>
            <person name="Saranga D.J."/>
            <person name="Sato H."/>
            <person name="Schaeffer S.W."/>
            <person name="Schatz M.C."/>
            <person name="Schlenke T."/>
            <person name="Schwartz R."/>
            <person name="Segarra C."/>
            <person name="Singh R.S."/>
            <person name="Sirot L."/>
            <person name="Sirota M."/>
            <person name="Sisneros N.B."/>
            <person name="Smith C.D."/>
            <person name="Smith T.F."/>
            <person name="Spieth J."/>
            <person name="Stage D.E."/>
            <person name="Stark A."/>
            <person name="Stephan W."/>
            <person name="Strausberg R.L."/>
            <person name="Strempel S."/>
            <person name="Sturgill D."/>
            <person name="Sutton G."/>
            <person name="Sutton G.G."/>
            <person name="Tao W."/>
            <person name="Teichmann S."/>
            <person name="Tobari Y.N."/>
            <person name="Tomimura Y."/>
            <person name="Tsolas J.M."/>
            <person name="Valente V.L."/>
            <person name="Venter E."/>
            <person name="Venter J.C."/>
            <person name="Vicario S."/>
            <person name="Vieira F.G."/>
            <person name="Vilella A.J."/>
            <person name="Villasante A."/>
            <person name="Walenz B."/>
            <person name="Wang J."/>
            <person name="Wasserman M."/>
            <person name="Watts T."/>
            <person name="Wilson D."/>
            <person name="Wilson R.K."/>
            <person name="Wing R.A."/>
            <person name="Wolfner M.F."/>
            <person name="Wong A."/>
            <person name="Wong G.K."/>
            <person name="Wu C.I."/>
            <person name="Wu G."/>
            <person name="Yamamoto D."/>
            <person name="Yang H.P."/>
            <person name="Yang S.P."/>
            <person name="Yorke J.A."/>
            <person name="Yoshida K."/>
            <person name="Zdobnov E."/>
            <person name="Zhang P."/>
            <person name="Zhang Y."/>
            <person name="Zimin A.V."/>
            <person name="Baldwin J."/>
            <person name="Abdouelleil A."/>
            <person name="Abdulkadir J."/>
            <person name="Abebe A."/>
            <person name="Abera B."/>
            <person name="Abreu J."/>
            <person name="Acer S.C."/>
            <person name="Aftuck L."/>
            <person name="Alexander A."/>
            <person name="An P."/>
            <person name="Anderson E."/>
            <person name="Anderson S."/>
            <person name="Arachi H."/>
            <person name="Azer M."/>
            <person name="Bachantsang P."/>
            <person name="Barry A."/>
            <person name="Bayul T."/>
            <person name="Berlin A."/>
            <person name="Bessette D."/>
            <person name="Bloom T."/>
            <person name="Blye J."/>
            <person name="Boguslavskiy L."/>
            <person name="Bonnet C."/>
            <person name="Boukhgalter B."/>
            <person name="Bourzgui I."/>
            <person name="Brown A."/>
            <person name="Cahill P."/>
            <person name="Channer S."/>
            <person name="Cheshatsang Y."/>
            <person name="Chuda L."/>
            <person name="Citroen M."/>
            <person name="Collymore A."/>
            <person name="Cooke P."/>
            <person name="Costello M."/>
            <person name="D'Aco K."/>
            <person name="Daza R."/>
            <person name="De Haan G."/>
            <person name="DeGray S."/>
            <person name="DeMaso C."/>
            <person name="Dhargay N."/>
            <person name="Dooley K."/>
            <person name="Dooley E."/>
            <person name="Doricent M."/>
            <person name="Dorje P."/>
            <person name="Dorjee K."/>
            <person name="Dupes A."/>
            <person name="Elong R."/>
            <person name="Falk J."/>
            <person name="Farina A."/>
            <person name="Faro S."/>
            <person name="Ferguson D."/>
            <person name="Fisher S."/>
            <person name="Foley C.D."/>
            <person name="Franke A."/>
            <person name="Friedrich D."/>
            <person name="Gadbois L."/>
            <person name="Gearin G."/>
            <person name="Gearin C.R."/>
            <person name="Giannoukos G."/>
            <person name="Goode T."/>
            <person name="Graham J."/>
            <person name="Grandbois E."/>
            <person name="Grewal S."/>
            <person name="Gyaltsen K."/>
            <person name="Hafez N."/>
            <person name="Hagos B."/>
            <person name="Hall J."/>
            <person name="Henson C."/>
            <person name="Hollinger A."/>
            <person name="Honan T."/>
            <person name="Huard M.D."/>
            <person name="Hughes L."/>
            <person name="Hurhula B."/>
            <person name="Husby M.E."/>
            <person name="Kamat A."/>
            <person name="Kanga B."/>
            <person name="Kashin S."/>
            <person name="Khazanovich D."/>
            <person name="Kisner P."/>
            <person name="Lance K."/>
            <person name="Lara M."/>
            <person name="Lee W."/>
            <person name="Lennon N."/>
            <person name="Letendre F."/>
            <person name="LeVine R."/>
            <person name="Lipovsky A."/>
            <person name="Liu X."/>
            <person name="Liu J."/>
            <person name="Liu S."/>
            <person name="Lokyitsang T."/>
            <person name="Lokyitsang Y."/>
            <person name="Lubonja R."/>
            <person name="Lui A."/>
            <person name="MacDonald P."/>
            <person name="Magnisalis V."/>
            <person name="Maru K."/>
            <person name="Matthews C."/>
            <person name="McCusker W."/>
            <person name="McDonough S."/>
            <person name="Mehta T."/>
            <person name="Meldrim J."/>
            <person name="Meneus L."/>
            <person name="Mihai O."/>
            <person name="Mihalev A."/>
            <person name="Mihova T."/>
            <person name="Mittelman R."/>
            <person name="Mlenga V."/>
            <person name="Montmayeur A."/>
            <person name="Mulrain L."/>
            <person name="Navidi A."/>
            <person name="Naylor J."/>
            <person name="Negash T."/>
            <person name="Nguyen T."/>
            <person name="Nguyen N."/>
            <person name="Nicol R."/>
            <person name="Norbu C."/>
            <person name="Norbu N."/>
            <person name="Novod N."/>
            <person name="O'Neill B."/>
            <person name="Osman S."/>
            <person name="Markiewicz E."/>
            <person name="Oyono O.L."/>
            <person name="Patti C."/>
            <person name="Phunkhang P."/>
            <person name="Pierre F."/>
            <person name="Priest M."/>
            <person name="Raghuraman S."/>
            <person name="Rege F."/>
            <person name="Reyes R."/>
            <person name="Rise C."/>
            <person name="Rogov P."/>
            <person name="Ross K."/>
            <person name="Ryan E."/>
            <person name="Settipalli S."/>
            <person name="Shea T."/>
            <person name="Sherpa N."/>
            <person name="Shi L."/>
            <person name="Shih D."/>
            <person name="Sparrow T."/>
            <person name="Spaulding J."/>
            <person name="Stalker J."/>
            <person name="Stange-Thomann N."/>
            <person name="Stavropoulos S."/>
            <person name="Stone C."/>
            <person name="Strader C."/>
            <person name="Tesfaye S."/>
            <person name="Thomson T."/>
            <person name="Thoulutsang Y."/>
            <person name="Thoulutsang D."/>
            <person name="Topham K."/>
            <person name="Topping I."/>
            <person name="Tsamla T."/>
            <person name="Vassiliev H."/>
            <person name="Vo A."/>
            <person name="Wangchuk T."/>
            <person name="Wangdi T."/>
            <person name="Weiand M."/>
            <person name="Wilkinson J."/>
            <person name="Wilson A."/>
            <person name="Yadav S."/>
            <person name="Young G."/>
            <person name="Yu Q."/>
            <person name="Zembek L."/>
            <person name="Zhong D."/>
            <person name="Zimmer A."/>
            <person name="Zwirko Z."/>
            <person name="Jaffe D.B."/>
            <person name="Alvarez P."/>
            <person name="Brockman W."/>
            <person name="Butler J."/>
            <person name="Chin C."/>
            <person name="Gnerre S."/>
            <person name="Grabherr M."/>
            <person name="Kleber M."/>
            <person name="Mauceli E."/>
            <person name="MacCallum I."/>
        </authorList>
    </citation>
    <scope>NUCLEOTIDE SEQUENCE [LARGE SCALE GENOMIC DNA]</scope>
    <source>
        <strain evidence="3">Tucson 15287-2541.00</strain>
    </source>
</reference>
<keyword evidence="3" id="KW-1185">Reference proteome</keyword>
<sequence>MTKKNAERRTASAPGGGNKKEDTSSAKDSRSATATPNNSLESQHFKEVVNFAKPNRTSTATHVSAVR</sequence>